<keyword evidence="1" id="KW-0732">Signal</keyword>
<sequence>MENNSHETQNKGSKNFYKLVWFWLAMGSIVVAIIFLVVGTSAQAKVDTANKKIHSMKKSYSEGESVEKKFNTYIRNHVPNYESYVSNAADYALGDLDENSTESTDESSSSTTTDTSYTFGETANFSSTTDDTDIEVTVISANVDTAVTLNDGEAGNKPLVVTIKIKNTGTSAYDFNIQDFNAFDADGNTLNFDSNTYENTMPDSVNAGQTVSTKAYFDATSDGPFIVTFADGTWK</sequence>
<evidence type="ECO:0000256" key="3">
    <source>
        <dbReference type="SAM" id="Phobius"/>
    </source>
</evidence>
<feature type="compositionally biased region" description="Low complexity" evidence="2">
    <location>
        <begin position="106"/>
        <end position="116"/>
    </location>
</feature>
<dbReference type="InterPro" id="IPR029051">
    <property type="entry name" value="DUF4352"/>
</dbReference>
<keyword evidence="3" id="KW-1133">Transmembrane helix</keyword>
<dbReference type="Gene3D" id="2.60.40.1240">
    <property type="match status" value="1"/>
</dbReference>
<protein>
    <submittedName>
        <fullName evidence="5">DUF4352 domain-containing protein</fullName>
    </submittedName>
</protein>
<evidence type="ECO:0000256" key="2">
    <source>
        <dbReference type="SAM" id="MobiDB-lite"/>
    </source>
</evidence>
<keyword evidence="6" id="KW-1185">Reference proteome</keyword>
<dbReference type="Pfam" id="PF11611">
    <property type="entry name" value="DUF4352"/>
    <property type="match status" value="1"/>
</dbReference>
<feature type="domain" description="DUF4352" evidence="4">
    <location>
        <begin position="128"/>
        <end position="220"/>
    </location>
</feature>
<evidence type="ECO:0000256" key="1">
    <source>
        <dbReference type="ARBA" id="ARBA00022729"/>
    </source>
</evidence>
<keyword evidence="3" id="KW-0472">Membrane</keyword>
<accession>A0ABV9JCY7</accession>
<gene>
    <name evidence="5" type="ORF">ACFO26_06890</name>
</gene>
<comment type="caution">
    <text evidence="5">The sequence shown here is derived from an EMBL/GenBank/DDBJ whole genome shotgun (WGS) entry which is preliminary data.</text>
</comment>
<feature type="transmembrane region" description="Helical" evidence="3">
    <location>
        <begin position="20"/>
        <end position="42"/>
    </location>
</feature>
<feature type="region of interest" description="Disordered" evidence="2">
    <location>
        <begin position="97"/>
        <end position="116"/>
    </location>
</feature>
<evidence type="ECO:0000313" key="5">
    <source>
        <dbReference type="EMBL" id="MFC4652633.1"/>
    </source>
</evidence>
<dbReference type="Proteomes" id="UP001595987">
    <property type="component" value="Unassembled WGS sequence"/>
</dbReference>
<keyword evidence="3" id="KW-0812">Transmembrane</keyword>
<proteinExistence type="predicted"/>
<organism evidence="5 6">
    <name type="scientific">Lactococcus nasutitermitis</name>
    <dbReference type="NCBI Taxonomy" id="1652957"/>
    <lineage>
        <taxon>Bacteria</taxon>
        <taxon>Bacillati</taxon>
        <taxon>Bacillota</taxon>
        <taxon>Bacilli</taxon>
        <taxon>Lactobacillales</taxon>
        <taxon>Streptococcaceae</taxon>
        <taxon>Lactococcus</taxon>
    </lineage>
</organism>
<evidence type="ECO:0000259" key="4">
    <source>
        <dbReference type="Pfam" id="PF11611"/>
    </source>
</evidence>
<evidence type="ECO:0000313" key="6">
    <source>
        <dbReference type="Proteomes" id="UP001595987"/>
    </source>
</evidence>
<name>A0ABV9JCY7_9LACT</name>
<dbReference type="SUPFAM" id="SSF81982">
    <property type="entry name" value="Antigen MPT63/MPB63 (immunoprotective extracellular protein)"/>
    <property type="match status" value="1"/>
</dbReference>
<dbReference type="InterPro" id="IPR029050">
    <property type="entry name" value="Immunoprotect_excell_Ig-like"/>
</dbReference>
<dbReference type="EMBL" id="JBHSGD010000005">
    <property type="protein sequence ID" value="MFC4652633.1"/>
    <property type="molecule type" value="Genomic_DNA"/>
</dbReference>
<reference evidence="6" key="1">
    <citation type="journal article" date="2019" name="Int. J. Syst. Evol. Microbiol.">
        <title>The Global Catalogue of Microorganisms (GCM) 10K type strain sequencing project: providing services to taxonomists for standard genome sequencing and annotation.</title>
        <authorList>
            <consortium name="The Broad Institute Genomics Platform"/>
            <consortium name="The Broad Institute Genome Sequencing Center for Infectious Disease"/>
            <person name="Wu L."/>
            <person name="Ma J."/>
        </authorList>
    </citation>
    <scope>NUCLEOTIDE SEQUENCE [LARGE SCALE GENOMIC DNA]</scope>
    <source>
        <strain evidence="6">CCUG 63287</strain>
    </source>
</reference>
<dbReference type="RefSeq" id="WP_213535881.1">
    <property type="nucleotide sequence ID" value="NZ_BOVQ01000005.1"/>
</dbReference>